<accession>A0A645HW43</accession>
<evidence type="ECO:0000313" key="1">
    <source>
        <dbReference type="EMBL" id="MPN42796.1"/>
    </source>
</evidence>
<dbReference type="SUPFAM" id="SSF102588">
    <property type="entry name" value="LmbE-like"/>
    <property type="match status" value="1"/>
</dbReference>
<dbReference type="EMBL" id="VSSQ01100780">
    <property type="protein sequence ID" value="MPN42796.1"/>
    <property type="molecule type" value="Genomic_DNA"/>
</dbReference>
<dbReference type="AlphaFoldDB" id="A0A645HW43"/>
<dbReference type="Gene3D" id="3.40.50.10320">
    <property type="entry name" value="LmbE-like"/>
    <property type="match status" value="1"/>
</dbReference>
<gene>
    <name evidence="1" type="ORF">SDC9_190354</name>
</gene>
<reference evidence="1" key="1">
    <citation type="submission" date="2019-08" db="EMBL/GenBank/DDBJ databases">
        <authorList>
            <person name="Kucharzyk K."/>
            <person name="Murdoch R.W."/>
            <person name="Higgins S."/>
            <person name="Loffler F."/>
        </authorList>
    </citation>
    <scope>NUCLEOTIDE SEQUENCE</scope>
</reference>
<sequence length="75" mass="8813">MLGYEVWTPIQAVGHVEDISEFMSIKLEALQNHRTQTKYIKYDDAIQGLNRYRGIMSGKGDFCEYFQMIQTQYRG</sequence>
<proteinExistence type="predicted"/>
<name>A0A645HW43_9ZZZZ</name>
<protein>
    <submittedName>
        <fullName evidence="1">Uncharacterized protein</fullName>
    </submittedName>
</protein>
<comment type="caution">
    <text evidence="1">The sequence shown here is derived from an EMBL/GenBank/DDBJ whole genome shotgun (WGS) entry which is preliminary data.</text>
</comment>
<organism evidence="1">
    <name type="scientific">bioreactor metagenome</name>
    <dbReference type="NCBI Taxonomy" id="1076179"/>
    <lineage>
        <taxon>unclassified sequences</taxon>
        <taxon>metagenomes</taxon>
        <taxon>ecological metagenomes</taxon>
    </lineage>
</organism>
<dbReference type="InterPro" id="IPR024078">
    <property type="entry name" value="LmbE-like_dom_sf"/>
</dbReference>